<keyword evidence="3 10" id="KW-0479">Metal-binding</keyword>
<dbReference type="Gene3D" id="2.30.30.380">
    <property type="entry name" value="Zn-finger domain of Sec23/24"/>
    <property type="match status" value="1"/>
</dbReference>
<keyword evidence="5 10" id="KW-0862">Zinc</keyword>
<proteinExistence type="inferred from homology"/>
<dbReference type="GO" id="GO:0006886">
    <property type="term" value="P:intracellular protein transport"/>
    <property type="evidence" value="ECO:0007669"/>
    <property type="project" value="InterPro"/>
</dbReference>
<evidence type="ECO:0000256" key="7">
    <source>
        <dbReference type="ARBA" id="ARBA00022927"/>
    </source>
</evidence>
<dbReference type="FunFam" id="2.30.30.380:FF:000001">
    <property type="entry name" value="Protein transport protein SEC23"/>
    <property type="match status" value="1"/>
</dbReference>
<dbReference type="AlphaFoldDB" id="A0A7C9DV41"/>
<evidence type="ECO:0000256" key="6">
    <source>
        <dbReference type="ARBA" id="ARBA00022892"/>
    </source>
</evidence>
<evidence type="ECO:0000256" key="9">
    <source>
        <dbReference type="ARBA" id="ARBA00023329"/>
    </source>
</evidence>
<sequence length="251" mass="27567">MASDMATAGDPEGVDGVRMTWNAWPRSKVEASKCVIPIASSISPIRAHPDIPTLPYAPLRCKTCLAALNPFCRVDFAAKIWICPFCFQRNHFPPHYAAISETNVPAELYPQYTTIQYSLSSADPHAPPPPVFLFVLDTCMIDEEMGFVKSALRRAIVCLPDNALVGFVSYGTQVHVHELGFADMNKVYIFRGSKEITKDQILDQLGLRRGGPGAGFPKTGQPGVQNGFPNSDVNRFLLPASDCEYTLNAVF</sequence>
<accession>A0A7C9DV41</accession>
<dbReference type="InterPro" id="IPR036465">
    <property type="entry name" value="vWFA_dom_sf"/>
</dbReference>
<keyword evidence="2 10" id="KW-0813">Transport</keyword>
<evidence type="ECO:0000259" key="12">
    <source>
        <dbReference type="Pfam" id="PF04811"/>
    </source>
</evidence>
<dbReference type="PANTHER" id="PTHR11141">
    <property type="entry name" value="PROTEIN TRANSPORT PROTEIN SEC23"/>
    <property type="match status" value="1"/>
</dbReference>
<reference evidence="13" key="1">
    <citation type="journal article" date="2013" name="J. Plant Res.">
        <title>Effect of fungi and light on seed germination of three Opuntia species from semiarid lands of central Mexico.</title>
        <authorList>
            <person name="Delgado-Sanchez P."/>
            <person name="Jimenez-Bremont J.F."/>
            <person name="Guerrero-Gonzalez Mde L."/>
            <person name="Flores J."/>
        </authorList>
    </citation>
    <scope>NUCLEOTIDE SEQUENCE</scope>
    <source>
        <tissue evidence="13">Cladode</tissue>
    </source>
</reference>
<comment type="function">
    <text evidence="10">Component of the coat protein complex II (COPII) which promotes the formation of transport vesicles from the endoplasmic reticulum (ER). The coat has two main functions, the physical deformation of the endoplasmic reticulum membrane into vesicles and the selection of cargo molecules.</text>
</comment>
<dbReference type="InterPro" id="IPR037364">
    <property type="entry name" value="Sec23"/>
</dbReference>
<dbReference type="InterPro" id="IPR006895">
    <property type="entry name" value="Znf_Sec23_Sec24"/>
</dbReference>
<dbReference type="GO" id="GO:0070971">
    <property type="term" value="C:endoplasmic reticulum exit site"/>
    <property type="evidence" value="ECO:0007669"/>
    <property type="project" value="TreeGrafter"/>
</dbReference>
<evidence type="ECO:0000256" key="8">
    <source>
        <dbReference type="ARBA" id="ARBA00023136"/>
    </source>
</evidence>
<keyword evidence="9 10" id="KW-0968">Cytoplasmic vesicle</keyword>
<dbReference type="GO" id="GO:0005789">
    <property type="term" value="C:endoplasmic reticulum membrane"/>
    <property type="evidence" value="ECO:0007669"/>
    <property type="project" value="UniProtKB-SubCell"/>
</dbReference>
<evidence type="ECO:0000259" key="11">
    <source>
        <dbReference type="Pfam" id="PF04810"/>
    </source>
</evidence>
<dbReference type="Pfam" id="PF04811">
    <property type="entry name" value="Sec23_trunk"/>
    <property type="match status" value="1"/>
</dbReference>
<dbReference type="GO" id="GO:0030127">
    <property type="term" value="C:COPII vesicle coat"/>
    <property type="evidence" value="ECO:0007669"/>
    <property type="project" value="InterPro"/>
</dbReference>
<evidence type="ECO:0000313" key="13">
    <source>
        <dbReference type="EMBL" id="MBA4648805.1"/>
    </source>
</evidence>
<comment type="similarity">
    <text evidence="1 10">Belongs to the SEC23/SEC24 family. SEC23 subfamily.</text>
</comment>
<evidence type="ECO:0000256" key="2">
    <source>
        <dbReference type="ARBA" id="ARBA00022448"/>
    </source>
</evidence>
<keyword evidence="6 10" id="KW-0931">ER-Golgi transport</keyword>
<evidence type="ECO:0000256" key="3">
    <source>
        <dbReference type="ARBA" id="ARBA00022723"/>
    </source>
</evidence>
<dbReference type="SUPFAM" id="SSF82919">
    <property type="entry name" value="Zn-finger domain of Sec23/24"/>
    <property type="match status" value="1"/>
</dbReference>
<reference evidence="13" key="2">
    <citation type="submission" date="2020-07" db="EMBL/GenBank/DDBJ databases">
        <authorList>
            <person name="Vera ALvarez R."/>
            <person name="Arias-Moreno D.M."/>
            <person name="Jimenez-Jacinto V."/>
            <person name="Jimenez-Bremont J.F."/>
            <person name="Swaminathan K."/>
            <person name="Moose S.P."/>
            <person name="Guerrero-Gonzalez M.L."/>
            <person name="Marino-Ramirez L."/>
            <person name="Landsman D."/>
            <person name="Rodriguez-Kessler M."/>
            <person name="Delgado-Sanchez P."/>
        </authorList>
    </citation>
    <scope>NUCLEOTIDE SEQUENCE</scope>
    <source>
        <tissue evidence="13">Cladode</tissue>
    </source>
</reference>
<keyword evidence="10" id="KW-0963">Cytoplasm</keyword>
<evidence type="ECO:0000256" key="4">
    <source>
        <dbReference type="ARBA" id="ARBA00022824"/>
    </source>
</evidence>
<evidence type="ECO:0000256" key="1">
    <source>
        <dbReference type="ARBA" id="ARBA00009210"/>
    </source>
</evidence>
<organism evidence="13">
    <name type="scientific">Opuntia streptacantha</name>
    <name type="common">Prickly pear cactus</name>
    <name type="synonym">Opuntia cardona</name>
    <dbReference type="NCBI Taxonomy" id="393608"/>
    <lineage>
        <taxon>Eukaryota</taxon>
        <taxon>Viridiplantae</taxon>
        <taxon>Streptophyta</taxon>
        <taxon>Embryophyta</taxon>
        <taxon>Tracheophyta</taxon>
        <taxon>Spermatophyta</taxon>
        <taxon>Magnoliopsida</taxon>
        <taxon>eudicotyledons</taxon>
        <taxon>Gunneridae</taxon>
        <taxon>Pentapetalae</taxon>
        <taxon>Caryophyllales</taxon>
        <taxon>Cactineae</taxon>
        <taxon>Cactaceae</taxon>
        <taxon>Opuntioideae</taxon>
        <taxon>Opuntia</taxon>
    </lineage>
</organism>
<dbReference type="EMBL" id="GISG01157180">
    <property type="protein sequence ID" value="MBA4648805.1"/>
    <property type="molecule type" value="Transcribed_RNA"/>
</dbReference>
<dbReference type="GO" id="GO:0008270">
    <property type="term" value="F:zinc ion binding"/>
    <property type="evidence" value="ECO:0007669"/>
    <property type="project" value="InterPro"/>
</dbReference>
<dbReference type="GO" id="GO:0005096">
    <property type="term" value="F:GTPase activator activity"/>
    <property type="evidence" value="ECO:0007669"/>
    <property type="project" value="TreeGrafter"/>
</dbReference>
<keyword evidence="7 10" id="KW-0653">Protein transport</keyword>
<dbReference type="Pfam" id="PF04810">
    <property type="entry name" value="zf-Sec23_Sec24"/>
    <property type="match status" value="1"/>
</dbReference>
<dbReference type="SUPFAM" id="SSF53300">
    <property type="entry name" value="vWA-like"/>
    <property type="match status" value="1"/>
</dbReference>
<dbReference type="Gene3D" id="3.40.50.410">
    <property type="entry name" value="von Willebrand factor, type A domain"/>
    <property type="match status" value="1"/>
</dbReference>
<dbReference type="PANTHER" id="PTHR11141:SF0">
    <property type="entry name" value="PROTEIN TRANSPORT PROTEIN SEC23"/>
    <property type="match status" value="1"/>
</dbReference>
<feature type="domain" description="Sec23/Sec24 trunk" evidence="12">
    <location>
        <begin position="127"/>
        <end position="250"/>
    </location>
</feature>
<name>A0A7C9DV41_OPUST</name>
<feature type="domain" description="Zinc finger Sec23/Sec24-type" evidence="11">
    <location>
        <begin position="58"/>
        <end position="96"/>
    </location>
</feature>
<dbReference type="InterPro" id="IPR006896">
    <property type="entry name" value="Sec23/24_trunk_dom"/>
</dbReference>
<keyword evidence="4 10" id="KW-0256">Endoplasmic reticulum</keyword>
<comment type="subcellular location">
    <subcellularLocation>
        <location evidence="10">Cytoplasmic vesicle</location>
        <location evidence="10">COPII-coated vesicle membrane</location>
        <topology evidence="10">Peripheral membrane protein</topology>
        <orientation evidence="10">Cytoplasmic side</orientation>
    </subcellularLocation>
    <subcellularLocation>
        <location evidence="10">Endoplasmic reticulum membrane</location>
        <topology evidence="10">Peripheral membrane protein</topology>
        <orientation evidence="10">Cytoplasmic side</orientation>
    </subcellularLocation>
</comment>
<evidence type="ECO:0000256" key="10">
    <source>
        <dbReference type="RuleBase" id="RU365030"/>
    </source>
</evidence>
<evidence type="ECO:0000256" key="5">
    <source>
        <dbReference type="ARBA" id="ARBA00022833"/>
    </source>
</evidence>
<keyword evidence="8 10" id="KW-0472">Membrane</keyword>
<dbReference type="InterPro" id="IPR036174">
    <property type="entry name" value="Znf_Sec23_Sec24_sf"/>
</dbReference>
<protein>
    <recommendedName>
        <fullName evidence="10">Protein transport protein SEC23</fullName>
    </recommendedName>
</protein>
<dbReference type="GO" id="GO:0090110">
    <property type="term" value="P:COPII-coated vesicle cargo loading"/>
    <property type="evidence" value="ECO:0007669"/>
    <property type="project" value="TreeGrafter"/>
</dbReference>
<dbReference type="SUPFAM" id="SSF81995">
    <property type="entry name" value="beta-sandwich domain of Sec23/24"/>
    <property type="match status" value="1"/>
</dbReference>